<evidence type="ECO:0000313" key="2">
    <source>
        <dbReference type="EMBL" id="GAA3952309.1"/>
    </source>
</evidence>
<organism evidence="2 3">
    <name type="scientific">Allohahella marinimesophila</name>
    <dbReference type="NCBI Taxonomy" id="1054972"/>
    <lineage>
        <taxon>Bacteria</taxon>
        <taxon>Pseudomonadati</taxon>
        <taxon>Pseudomonadota</taxon>
        <taxon>Gammaproteobacteria</taxon>
        <taxon>Oceanospirillales</taxon>
        <taxon>Hahellaceae</taxon>
        <taxon>Allohahella</taxon>
    </lineage>
</organism>
<name>A0ABP7NQU5_9GAMM</name>
<comment type="caution">
    <text evidence="2">The sequence shown here is derived from an EMBL/GenBank/DDBJ whole genome shotgun (WGS) entry which is preliminary data.</text>
</comment>
<evidence type="ECO:0000313" key="3">
    <source>
        <dbReference type="Proteomes" id="UP001501337"/>
    </source>
</evidence>
<dbReference type="InterPro" id="IPR001387">
    <property type="entry name" value="Cro/C1-type_HTH"/>
</dbReference>
<dbReference type="RefSeq" id="WP_344803718.1">
    <property type="nucleotide sequence ID" value="NZ_BAABBO010000001.1"/>
</dbReference>
<keyword evidence="3" id="KW-1185">Reference proteome</keyword>
<dbReference type="InterPro" id="IPR010982">
    <property type="entry name" value="Lambda_DNA-bd_dom_sf"/>
</dbReference>
<evidence type="ECO:0008006" key="4">
    <source>
        <dbReference type="Google" id="ProtNLM"/>
    </source>
</evidence>
<evidence type="ECO:0000256" key="1">
    <source>
        <dbReference type="SAM" id="MobiDB-lite"/>
    </source>
</evidence>
<accession>A0ABP7NQU5</accession>
<feature type="compositionally biased region" description="Basic and acidic residues" evidence="1">
    <location>
        <begin position="1"/>
        <end position="29"/>
    </location>
</feature>
<feature type="region of interest" description="Disordered" evidence="1">
    <location>
        <begin position="227"/>
        <end position="301"/>
    </location>
</feature>
<proteinExistence type="predicted"/>
<dbReference type="Proteomes" id="UP001501337">
    <property type="component" value="Unassembled WGS sequence"/>
</dbReference>
<feature type="region of interest" description="Disordered" evidence="1">
    <location>
        <begin position="1"/>
        <end position="30"/>
    </location>
</feature>
<feature type="compositionally biased region" description="Low complexity" evidence="1">
    <location>
        <begin position="268"/>
        <end position="281"/>
    </location>
</feature>
<dbReference type="SUPFAM" id="SSF47413">
    <property type="entry name" value="lambda repressor-like DNA-binding domains"/>
    <property type="match status" value="1"/>
</dbReference>
<dbReference type="CDD" id="cd00093">
    <property type="entry name" value="HTH_XRE"/>
    <property type="match status" value="1"/>
</dbReference>
<gene>
    <name evidence="2" type="ORF">GCM10022278_09170</name>
</gene>
<dbReference type="EMBL" id="BAABBO010000001">
    <property type="protein sequence ID" value="GAA3952309.1"/>
    <property type="molecule type" value="Genomic_DNA"/>
</dbReference>
<feature type="compositionally biased region" description="Basic and acidic residues" evidence="1">
    <location>
        <begin position="247"/>
        <end position="267"/>
    </location>
</feature>
<protein>
    <recommendedName>
        <fullName evidence="4">HTH cro/C1-type domain-containing protein</fullName>
    </recommendedName>
</protein>
<sequence>MSKTDKPGKPEETRKKVKAEVDPPARDRQGGAFSWVNRLGGLTSGAFKLARKTGSGSYKVGKSILNSQDQLRLMAAAGQSLKDLREVTGLTITEISDAVNLKDRSFWEAVEDGTATLSFELILRLSALLARNDPIPFILKYTRTYNPEIWRLLNDWGLGRLPLQYERERQFINIYRRHDAARTLSDEGFQTVLGFTRKSFEMSLHFIQESERLTDENERLRNENATLQRSLAKAEDNARRFKTATARQHDEAASEYRRTVGSERDRNSGSSSKSSRNRSSNQQPQEDSRTASNNRQSTDEN</sequence>
<feature type="compositionally biased region" description="Polar residues" evidence="1">
    <location>
        <begin position="282"/>
        <end position="301"/>
    </location>
</feature>
<reference evidence="3" key="1">
    <citation type="journal article" date="2019" name="Int. J. Syst. Evol. Microbiol.">
        <title>The Global Catalogue of Microorganisms (GCM) 10K type strain sequencing project: providing services to taxonomists for standard genome sequencing and annotation.</title>
        <authorList>
            <consortium name="The Broad Institute Genomics Platform"/>
            <consortium name="The Broad Institute Genome Sequencing Center for Infectious Disease"/>
            <person name="Wu L."/>
            <person name="Ma J."/>
        </authorList>
    </citation>
    <scope>NUCLEOTIDE SEQUENCE [LARGE SCALE GENOMIC DNA]</scope>
    <source>
        <strain evidence="3">JCM 17555</strain>
    </source>
</reference>